<reference evidence="11 12" key="1">
    <citation type="submission" date="2019-11" db="EMBL/GenBank/DDBJ databases">
        <title>Genome sequence of Moorella glycerini DSM11254.</title>
        <authorList>
            <person name="Poehlein A."/>
            <person name="Boeer T."/>
            <person name="Daniel R."/>
        </authorList>
    </citation>
    <scope>NUCLEOTIDE SEQUENCE [LARGE SCALE GENOMIC DNA]</scope>
    <source>
        <strain evidence="11 12">DSM 11254</strain>
    </source>
</reference>
<dbReference type="InterPro" id="IPR013022">
    <property type="entry name" value="Xyl_isomerase-like_TIM-brl"/>
</dbReference>
<keyword evidence="5" id="KW-0464">Manganese</keyword>
<protein>
    <recommendedName>
        <fullName evidence="2 8">Xylose isomerase</fullName>
        <ecNumber evidence="8">5.3.1.5</ecNumber>
    </recommendedName>
</protein>
<evidence type="ECO:0000256" key="9">
    <source>
        <dbReference type="RuleBase" id="RU000610"/>
    </source>
</evidence>
<dbReference type="GO" id="GO:0042732">
    <property type="term" value="P:D-xylose metabolic process"/>
    <property type="evidence" value="ECO:0007669"/>
    <property type="project" value="UniProtKB-KW"/>
</dbReference>
<dbReference type="GO" id="GO:0005737">
    <property type="term" value="C:cytoplasm"/>
    <property type="evidence" value="ECO:0007669"/>
    <property type="project" value="UniProtKB-SubCell"/>
</dbReference>
<feature type="domain" description="Xylose isomerase-like TIM barrel" evidence="10">
    <location>
        <begin position="64"/>
        <end position="318"/>
    </location>
</feature>
<dbReference type="SUPFAM" id="SSF51658">
    <property type="entry name" value="Xylose isomerase-like"/>
    <property type="match status" value="1"/>
</dbReference>
<dbReference type="InterPro" id="IPR050337">
    <property type="entry name" value="L-rhamnose_isomerase"/>
</dbReference>
<accession>A0A6I5ZN66</accession>
<evidence type="ECO:0000256" key="4">
    <source>
        <dbReference type="ARBA" id="ARBA00022723"/>
    </source>
</evidence>
<evidence type="ECO:0000259" key="10">
    <source>
        <dbReference type="Pfam" id="PF01261"/>
    </source>
</evidence>
<dbReference type="GO" id="GO:0046872">
    <property type="term" value="F:metal ion binding"/>
    <property type="evidence" value="ECO:0007669"/>
    <property type="project" value="UniProtKB-KW"/>
</dbReference>
<dbReference type="PANTHER" id="PTHR30268:SF0">
    <property type="entry name" value="L-RHAMNOSE ISOMERASE"/>
    <property type="match status" value="1"/>
</dbReference>
<evidence type="ECO:0000256" key="3">
    <source>
        <dbReference type="ARBA" id="ARBA00022490"/>
    </source>
</evidence>
<dbReference type="RefSeq" id="WP_156271675.1">
    <property type="nucleotide sequence ID" value="NZ_CP046244.1"/>
</dbReference>
<sequence length="380" mass="43277">MQDLRYQTNRRSPAELIRHLQNFELKLRFSAGIWFFSGSNSRFHTRYGRELTIEERLEKYAGLQQYGLEGIEAHYPNEINEHNLPLYQGFCRDTGMQVVTVVPNLFYEEQFRHGSLSSPLPAARQAAIQRVKETLEINKELGTEFMVVWPGIDGYENPFGIDFIEMRRRFAAGLAEAMDAVPGVRVAIEPKPYEPRGRIIYGTTAEGVLLAGKVERLLQNQENKQLLEQGYTLVGLNPEIGHVLMGYEDLPYALSLPLEYGRLVHTHWNSQPPGNYDQDLNVGVVAPEQAEAALYVLKMHGYQGWFGLDINPERMPVERALLNCIDALRAMNDRINSLDHELVVTCLQDPERYAGYLEAILIRARARKADILSPLSFSTP</sequence>
<name>A0A6I5ZN66_9FIRM</name>
<dbReference type="AlphaFoldDB" id="A0A6I5ZN66"/>
<keyword evidence="6 8" id="KW-0413">Isomerase</keyword>
<keyword evidence="3" id="KW-0963">Cytoplasm</keyword>
<evidence type="ECO:0000256" key="2">
    <source>
        <dbReference type="ARBA" id="ARBA00018232"/>
    </source>
</evidence>
<dbReference type="GO" id="GO:0019301">
    <property type="term" value="P:rhamnose catabolic process"/>
    <property type="evidence" value="ECO:0007669"/>
    <property type="project" value="TreeGrafter"/>
</dbReference>
<comment type="similarity">
    <text evidence="8">Belongs to the xylose isomerase family.</text>
</comment>
<dbReference type="GO" id="GO:0008740">
    <property type="term" value="F:L-rhamnose isomerase activity"/>
    <property type="evidence" value="ECO:0007669"/>
    <property type="project" value="TreeGrafter"/>
</dbReference>
<dbReference type="Proteomes" id="UP000425916">
    <property type="component" value="Chromosome"/>
</dbReference>
<evidence type="ECO:0000256" key="8">
    <source>
        <dbReference type="RuleBase" id="RU000609"/>
    </source>
</evidence>
<dbReference type="EC" id="5.3.1.5" evidence="8"/>
<proteinExistence type="inferred from homology"/>
<dbReference type="Pfam" id="PF01261">
    <property type="entry name" value="AP_endonuc_2"/>
    <property type="match status" value="1"/>
</dbReference>
<keyword evidence="12" id="KW-1185">Reference proteome</keyword>
<dbReference type="InterPro" id="IPR001998">
    <property type="entry name" value="Xylose_isomerase"/>
</dbReference>
<dbReference type="Gene3D" id="3.20.20.150">
    <property type="entry name" value="Divalent-metal-dependent TIM barrel enzymes"/>
    <property type="match status" value="1"/>
</dbReference>
<keyword evidence="4 8" id="KW-0479">Metal-binding</keyword>
<dbReference type="OrthoDB" id="9801426at2"/>
<dbReference type="InterPro" id="IPR036237">
    <property type="entry name" value="Xyl_isomerase-like_sf"/>
</dbReference>
<dbReference type="PANTHER" id="PTHR30268">
    <property type="entry name" value="L-RHAMNOSE ISOMERASE"/>
    <property type="match status" value="1"/>
</dbReference>
<evidence type="ECO:0000313" key="12">
    <source>
        <dbReference type="Proteomes" id="UP000425916"/>
    </source>
</evidence>
<comment type="catalytic activity">
    <reaction evidence="8">
        <text>alpha-D-xylose = alpha-D-xylulofuranose</text>
        <dbReference type="Rhea" id="RHEA:22816"/>
        <dbReference type="ChEBI" id="CHEBI:28518"/>
        <dbReference type="ChEBI" id="CHEBI:188998"/>
        <dbReference type="EC" id="5.3.1.5"/>
    </reaction>
</comment>
<dbReference type="EMBL" id="CP046244">
    <property type="protein sequence ID" value="QGP91273.1"/>
    <property type="molecule type" value="Genomic_DNA"/>
</dbReference>
<evidence type="ECO:0000256" key="7">
    <source>
        <dbReference type="ARBA" id="ARBA00023277"/>
    </source>
</evidence>
<evidence type="ECO:0000313" key="11">
    <source>
        <dbReference type="EMBL" id="QGP91273.1"/>
    </source>
</evidence>
<dbReference type="PROSITE" id="PS51415">
    <property type="entry name" value="XYLOSE_ISOMERASE"/>
    <property type="match status" value="1"/>
</dbReference>
<evidence type="ECO:0000256" key="6">
    <source>
        <dbReference type="ARBA" id="ARBA00023235"/>
    </source>
</evidence>
<evidence type="ECO:0000256" key="5">
    <source>
        <dbReference type="ARBA" id="ARBA00023211"/>
    </source>
</evidence>
<keyword evidence="7 8" id="KW-0119">Carbohydrate metabolism</keyword>
<organism evidence="11 12">
    <name type="scientific">Neomoorella glycerini</name>
    <dbReference type="NCBI Taxonomy" id="55779"/>
    <lineage>
        <taxon>Bacteria</taxon>
        <taxon>Bacillati</taxon>
        <taxon>Bacillota</taxon>
        <taxon>Clostridia</taxon>
        <taxon>Neomoorellales</taxon>
        <taxon>Neomoorellaceae</taxon>
        <taxon>Neomoorella</taxon>
    </lineage>
</organism>
<comment type="subcellular location">
    <subcellularLocation>
        <location evidence="1 9">Cytoplasm</location>
    </subcellularLocation>
</comment>
<keyword evidence="8" id="KW-0859">Xylose metabolism</keyword>
<evidence type="ECO:0000256" key="1">
    <source>
        <dbReference type="ARBA" id="ARBA00004496"/>
    </source>
</evidence>
<gene>
    <name evidence="11" type="primary">xylA_1</name>
    <name evidence="11" type="ORF">MGLY_06000</name>
</gene>
<dbReference type="GO" id="GO:0019324">
    <property type="term" value="P:L-lyxose metabolic process"/>
    <property type="evidence" value="ECO:0007669"/>
    <property type="project" value="TreeGrafter"/>
</dbReference>
<dbReference type="GO" id="GO:0009045">
    <property type="term" value="F:xylose isomerase activity"/>
    <property type="evidence" value="ECO:0007669"/>
    <property type="project" value="UniProtKB-EC"/>
</dbReference>
<dbReference type="PRINTS" id="PR00688">
    <property type="entry name" value="XYLOSISMRASE"/>
</dbReference>
<comment type="subunit">
    <text evidence="9">Homotetramer.</text>
</comment>